<reference evidence="2" key="1">
    <citation type="journal article" date="2023" name="Nat. Commun.">
        <title>Diploid and tetraploid genomes of Acorus and the evolution of monocots.</title>
        <authorList>
            <person name="Ma L."/>
            <person name="Liu K.W."/>
            <person name="Li Z."/>
            <person name="Hsiao Y.Y."/>
            <person name="Qi Y."/>
            <person name="Fu T."/>
            <person name="Tang G.D."/>
            <person name="Zhang D."/>
            <person name="Sun W.H."/>
            <person name="Liu D.K."/>
            <person name="Li Y."/>
            <person name="Chen G.Z."/>
            <person name="Liu X.D."/>
            <person name="Liao X.Y."/>
            <person name="Jiang Y.T."/>
            <person name="Yu X."/>
            <person name="Hao Y."/>
            <person name="Huang J."/>
            <person name="Zhao X.W."/>
            <person name="Ke S."/>
            <person name="Chen Y.Y."/>
            <person name="Wu W.L."/>
            <person name="Hsu J.L."/>
            <person name="Lin Y.F."/>
            <person name="Huang M.D."/>
            <person name="Li C.Y."/>
            <person name="Huang L."/>
            <person name="Wang Z.W."/>
            <person name="Zhao X."/>
            <person name="Zhong W.Y."/>
            <person name="Peng D.H."/>
            <person name="Ahmad S."/>
            <person name="Lan S."/>
            <person name="Zhang J.S."/>
            <person name="Tsai W.C."/>
            <person name="Van de Peer Y."/>
            <person name="Liu Z.J."/>
        </authorList>
    </citation>
    <scope>NUCLEOTIDE SEQUENCE</scope>
    <source>
        <strain evidence="2">CP</strain>
    </source>
</reference>
<proteinExistence type="predicted"/>
<feature type="transmembrane region" description="Helical" evidence="1">
    <location>
        <begin position="6"/>
        <end position="25"/>
    </location>
</feature>
<dbReference type="AlphaFoldDB" id="A0AAV9DFY5"/>
<organism evidence="2 3">
    <name type="scientific">Acorus calamus</name>
    <name type="common">Sweet flag</name>
    <dbReference type="NCBI Taxonomy" id="4465"/>
    <lineage>
        <taxon>Eukaryota</taxon>
        <taxon>Viridiplantae</taxon>
        <taxon>Streptophyta</taxon>
        <taxon>Embryophyta</taxon>
        <taxon>Tracheophyta</taxon>
        <taxon>Spermatophyta</taxon>
        <taxon>Magnoliopsida</taxon>
        <taxon>Liliopsida</taxon>
        <taxon>Acoraceae</taxon>
        <taxon>Acorus</taxon>
    </lineage>
</organism>
<evidence type="ECO:0000256" key="1">
    <source>
        <dbReference type="SAM" id="Phobius"/>
    </source>
</evidence>
<dbReference type="EMBL" id="JAUJYO010000014">
    <property type="protein sequence ID" value="KAK1299343.1"/>
    <property type="molecule type" value="Genomic_DNA"/>
</dbReference>
<dbReference type="Proteomes" id="UP001180020">
    <property type="component" value="Unassembled WGS sequence"/>
</dbReference>
<keyword evidence="1" id="KW-0472">Membrane</keyword>
<keyword evidence="3" id="KW-1185">Reference proteome</keyword>
<gene>
    <name evidence="2" type="primary">CYP72A1</name>
    <name evidence="2" type="ORF">QJS10_CPB14g00500</name>
</gene>
<keyword evidence="1" id="KW-0812">Transmembrane</keyword>
<reference evidence="2" key="2">
    <citation type="submission" date="2023-06" db="EMBL/GenBank/DDBJ databases">
        <authorList>
            <person name="Ma L."/>
            <person name="Liu K.-W."/>
            <person name="Li Z."/>
            <person name="Hsiao Y.-Y."/>
            <person name="Qi Y."/>
            <person name="Fu T."/>
            <person name="Tang G."/>
            <person name="Zhang D."/>
            <person name="Sun W.-H."/>
            <person name="Liu D.-K."/>
            <person name="Li Y."/>
            <person name="Chen G.-Z."/>
            <person name="Liu X.-D."/>
            <person name="Liao X.-Y."/>
            <person name="Jiang Y.-T."/>
            <person name="Yu X."/>
            <person name="Hao Y."/>
            <person name="Huang J."/>
            <person name="Zhao X.-W."/>
            <person name="Ke S."/>
            <person name="Chen Y.-Y."/>
            <person name="Wu W.-L."/>
            <person name="Hsu J.-L."/>
            <person name="Lin Y.-F."/>
            <person name="Huang M.-D."/>
            <person name="Li C.-Y."/>
            <person name="Huang L."/>
            <person name="Wang Z.-W."/>
            <person name="Zhao X."/>
            <person name="Zhong W.-Y."/>
            <person name="Peng D.-H."/>
            <person name="Ahmad S."/>
            <person name="Lan S."/>
            <person name="Zhang J.-S."/>
            <person name="Tsai W.-C."/>
            <person name="Van De Peer Y."/>
            <person name="Liu Z.-J."/>
        </authorList>
    </citation>
    <scope>NUCLEOTIDE SEQUENCE</scope>
    <source>
        <strain evidence="2">CP</strain>
        <tissue evidence="2">Leaves</tissue>
    </source>
</reference>
<evidence type="ECO:0000313" key="2">
    <source>
        <dbReference type="EMBL" id="KAK1299343.1"/>
    </source>
</evidence>
<protein>
    <submittedName>
        <fullName evidence="2">Secologanin synthase</fullName>
    </submittedName>
</protein>
<keyword evidence="1" id="KW-1133">Transmembrane helix</keyword>
<sequence>MGAPFAALVCASCVVVILSWLLKYVKLVWLEPKKLERLLKDQGIKGSPYKFLMGDLRDNDRLMSEAWSRPIPLTHDIVPRVAPHFDQLVKTHVLLAVSVLVFMEF</sequence>
<comment type="caution">
    <text evidence="2">The sequence shown here is derived from an EMBL/GenBank/DDBJ whole genome shotgun (WGS) entry which is preliminary data.</text>
</comment>
<name>A0AAV9DFY5_ACOCL</name>
<evidence type="ECO:0000313" key="3">
    <source>
        <dbReference type="Proteomes" id="UP001180020"/>
    </source>
</evidence>
<accession>A0AAV9DFY5</accession>